<feature type="transmembrane region" description="Helical" evidence="2">
    <location>
        <begin position="54"/>
        <end position="73"/>
    </location>
</feature>
<evidence type="ECO:0000256" key="1">
    <source>
        <dbReference type="SAM" id="MobiDB-lite"/>
    </source>
</evidence>
<feature type="transmembrane region" description="Helical" evidence="2">
    <location>
        <begin position="106"/>
        <end position="127"/>
    </location>
</feature>
<feature type="transmembrane region" description="Helical" evidence="2">
    <location>
        <begin position="526"/>
        <end position="547"/>
    </location>
</feature>
<feature type="transmembrane region" description="Helical" evidence="2">
    <location>
        <begin position="367"/>
        <end position="387"/>
    </location>
</feature>
<feature type="transmembrane region" description="Helical" evidence="2">
    <location>
        <begin position="498"/>
        <end position="520"/>
    </location>
</feature>
<feature type="compositionally biased region" description="Polar residues" evidence="1">
    <location>
        <begin position="231"/>
        <end position="247"/>
    </location>
</feature>
<feature type="region of interest" description="Disordered" evidence="1">
    <location>
        <begin position="211"/>
        <end position="318"/>
    </location>
</feature>
<feature type="transmembrane region" description="Helical" evidence="2">
    <location>
        <begin position="22"/>
        <end position="42"/>
    </location>
</feature>
<keyword evidence="4" id="KW-1185">Reference proteome</keyword>
<protein>
    <submittedName>
        <fullName evidence="3">Uncharacterized protein</fullName>
    </submittedName>
</protein>
<feature type="transmembrane region" description="Helical" evidence="2">
    <location>
        <begin position="80"/>
        <end position="100"/>
    </location>
</feature>
<feature type="transmembrane region" description="Helical" evidence="2">
    <location>
        <begin position="431"/>
        <end position="450"/>
    </location>
</feature>
<proteinExistence type="predicted"/>
<sequence length="563" mass="58674">MDIQGRAHQVPVAQLPTAALPAVLRLGGVLWISVMLVTPLLLGYRAVVHHHRPLSAAGLLLGCWVVAAVTGVVGSRLRSATVLVSLGGSLLVAMIAIAAVHVEANLWGTGLWWLVVAAATGMCSGVLRQLATASPVTPAPGVLPLWEAVMWALGAVIPAVIAGATLLPLGVVTTIVVVLEILCGAELLLVFVHFSGRTQLDDLAKTAASSHTVANPGGQSPLAPGTRPAGTVQSYRAGTTQPPSTGATPGRIRVSRLSARRSAKRGSDTPPASSLSAAGRDWHSRPFVTQRASAAAPHSRDEAARRHMGKTAPTSSLQRTVQHLPANIRWFVIGYGLLAVANIAALGVTPIAVFATADTFAAVAARGSLLGIGALAVVIVWCVLRLINDPSPTDPRIAVTTNRPQPSAVPAHRMLDLLLYPAGTRQLHKTWWRWWCCAAGTAGAVLAAGAHQPLVIQQIAAVIAGSGWALVINALRWYTHPHSAILQTWYQPAVATVLPRWGLLAAAITAAVVVAGALAVTHTLPLMFFGAVTAGHLVASALLWQLYRLNNSPREPAAAVTTP</sequence>
<keyword evidence="2" id="KW-1133">Transmembrane helix</keyword>
<feature type="transmembrane region" description="Helical" evidence="2">
    <location>
        <begin position="456"/>
        <end position="478"/>
    </location>
</feature>
<reference evidence="3 4" key="1">
    <citation type="submission" date="2018-11" db="EMBL/GenBank/DDBJ databases">
        <authorList>
            <person name="Kleinhagauer T."/>
            <person name="Glaeser S.P."/>
            <person name="Spergser J."/>
            <person name="Ruckert C."/>
            <person name="Kaempfer P."/>
            <person name="Busse H.-J."/>
        </authorList>
    </citation>
    <scope>NUCLEOTIDE SEQUENCE [LARGE SCALE GENOMIC DNA]</scope>
    <source>
        <strain evidence="3 4">200CH</strain>
    </source>
</reference>
<name>A0A3G6JA97_9CORY</name>
<dbReference type="KEGG" id="ccho:CCHOA_04910"/>
<evidence type="ECO:0000256" key="2">
    <source>
        <dbReference type="SAM" id="Phobius"/>
    </source>
</evidence>
<keyword evidence="2" id="KW-0812">Transmembrane</keyword>
<dbReference type="Proteomes" id="UP000269019">
    <property type="component" value="Chromosome"/>
</dbReference>
<evidence type="ECO:0000313" key="3">
    <source>
        <dbReference type="EMBL" id="AZA13390.1"/>
    </source>
</evidence>
<evidence type="ECO:0000313" key="4">
    <source>
        <dbReference type="Proteomes" id="UP000269019"/>
    </source>
</evidence>
<keyword evidence="2" id="KW-0472">Membrane</keyword>
<gene>
    <name evidence="3" type="ORF">CCHOA_04910</name>
</gene>
<organism evidence="3 4">
    <name type="scientific">Corynebacterium choanae</name>
    <dbReference type="NCBI Taxonomy" id="1862358"/>
    <lineage>
        <taxon>Bacteria</taxon>
        <taxon>Bacillati</taxon>
        <taxon>Actinomycetota</taxon>
        <taxon>Actinomycetes</taxon>
        <taxon>Mycobacteriales</taxon>
        <taxon>Corynebacteriaceae</taxon>
        <taxon>Corynebacterium</taxon>
    </lineage>
</organism>
<feature type="transmembrane region" description="Helical" evidence="2">
    <location>
        <begin position="175"/>
        <end position="195"/>
    </location>
</feature>
<feature type="transmembrane region" description="Helical" evidence="2">
    <location>
        <begin position="328"/>
        <end position="355"/>
    </location>
</feature>
<accession>A0A3G6JA97</accession>
<dbReference type="AlphaFoldDB" id="A0A3G6JA97"/>
<feature type="transmembrane region" description="Helical" evidence="2">
    <location>
        <begin position="148"/>
        <end position="169"/>
    </location>
</feature>
<dbReference type="RefSeq" id="WP_123927424.1">
    <property type="nucleotide sequence ID" value="NZ_CP033896.1"/>
</dbReference>
<dbReference type="EMBL" id="CP033896">
    <property type="protein sequence ID" value="AZA13390.1"/>
    <property type="molecule type" value="Genomic_DNA"/>
</dbReference>